<evidence type="ECO:0000256" key="4">
    <source>
        <dbReference type="ARBA" id="ARBA00022723"/>
    </source>
</evidence>
<evidence type="ECO:0000256" key="5">
    <source>
        <dbReference type="ARBA" id="ARBA00023315"/>
    </source>
</evidence>
<dbReference type="GO" id="GO:0005739">
    <property type="term" value="C:mitochondrion"/>
    <property type="evidence" value="ECO:0007669"/>
    <property type="project" value="TreeGrafter"/>
</dbReference>
<evidence type="ECO:0000256" key="6">
    <source>
        <dbReference type="ARBA" id="ARBA00048117"/>
    </source>
</evidence>
<dbReference type="SUPFAM" id="SSF53067">
    <property type="entry name" value="Actin-like ATPase domain"/>
    <property type="match status" value="1"/>
</dbReference>
<dbReference type="NCBIfam" id="TIGR00329">
    <property type="entry name" value="gcp_kae1"/>
    <property type="match status" value="1"/>
</dbReference>
<keyword evidence="7" id="KW-0812">Transmembrane</keyword>
<evidence type="ECO:0000313" key="10">
    <source>
        <dbReference type="Proteomes" id="UP001057455"/>
    </source>
</evidence>
<feature type="domain" description="Gcp-like" evidence="8">
    <location>
        <begin position="111"/>
        <end position="402"/>
    </location>
</feature>
<proteinExistence type="predicted"/>
<organism evidence="9 10">
    <name type="scientific">Babesia ovis</name>
    <dbReference type="NCBI Taxonomy" id="5869"/>
    <lineage>
        <taxon>Eukaryota</taxon>
        <taxon>Sar</taxon>
        <taxon>Alveolata</taxon>
        <taxon>Apicomplexa</taxon>
        <taxon>Aconoidasida</taxon>
        <taxon>Piroplasmida</taxon>
        <taxon>Babesiidae</taxon>
        <taxon>Babesia</taxon>
    </lineage>
</organism>
<dbReference type="GO" id="GO:0008033">
    <property type="term" value="P:tRNA processing"/>
    <property type="evidence" value="ECO:0007669"/>
    <property type="project" value="UniProtKB-KW"/>
</dbReference>
<dbReference type="PRINTS" id="PR00789">
    <property type="entry name" value="OSIALOPTASE"/>
</dbReference>
<dbReference type="PANTHER" id="PTHR11735">
    <property type="entry name" value="TRNA N6-ADENOSINE THREONYLCARBAMOYLTRANSFERASE"/>
    <property type="match status" value="1"/>
</dbReference>
<keyword evidence="7" id="KW-0472">Membrane</keyword>
<evidence type="ECO:0000256" key="1">
    <source>
        <dbReference type="ARBA" id="ARBA00012156"/>
    </source>
</evidence>
<gene>
    <name evidence="9" type="ORF">BaOVIS_009350</name>
</gene>
<evidence type="ECO:0000259" key="8">
    <source>
        <dbReference type="Pfam" id="PF00814"/>
    </source>
</evidence>
<evidence type="ECO:0000256" key="7">
    <source>
        <dbReference type="SAM" id="Phobius"/>
    </source>
</evidence>
<dbReference type="OrthoDB" id="10259622at2759"/>
<evidence type="ECO:0000313" key="9">
    <source>
        <dbReference type="EMBL" id="GFE53531.1"/>
    </source>
</evidence>
<dbReference type="Proteomes" id="UP001057455">
    <property type="component" value="Unassembled WGS sequence"/>
</dbReference>
<keyword evidence="5" id="KW-0012">Acyltransferase</keyword>
<evidence type="ECO:0000256" key="3">
    <source>
        <dbReference type="ARBA" id="ARBA00022694"/>
    </source>
</evidence>
<name>A0A9W5WU49_BABOV</name>
<dbReference type="AlphaFoldDB" id="A0A9W5WU49"/>
<dbReference type="GO" id="GO:0046872">
    <property type="term" value="F:metal ion binding"/>
    <property type="evidence" value="ECO:0007669"/>
    <property type="project" value="UniProtKB-KW"/>
</dbReference>
<dbReference type="PANTHER" id="PTHR11735:SF6">
    <property type="entry name" value="TRNA N6-ADENOSINE THREONYLCARBAMOYLTRANSFERASE, MITOCHONDRIAL"/>
    <property type="match status" value="1"/>
</dbReference>
<dbReference type="EMBL" id="BLIY01000006">
    <property type="protein sequence ID" value="GFE53531.1"/>
    <property type="molecule type" value="Genomic_DNA"/>
</dbReference>
<comment type="caution">
    <text evidence="9">The sequence shown here is derived from an EMBL/GenBank/DDBJ whole genome shotgun (WGS) entry which is preliminary data.</text>
</comment>
<feature type="transmembrane region" description="Helical" evidence="7">
    <location>
        <begin position="7"/>
        <end position="24"/>
    </location>
</feature>
<dbReference type="EC" id="2.3.1.234" evidence="1"/>
<evidence type="ECO:0000256" key="2">
    <source>
        <dbReference type="ARBA" id="ARBA00022679"/>
    </source>
</evidence>
<dbReference type="InterPro" id="IPR017861">
    <property type="entry name" value="KAE1/TsaD"/>
</dbReference>
<keyword evidence="7" id="KW-1133">Transmembrane helix</keyword>
<accession>A0A9W5WU49</accession>
<dbReference type="GO" id="GO:0061711">
    <property type="term" value="F:tRNA N(6)-L-threonylcarbamoyladenine synthase activity"/>
    <property type="evidence" value="ECO:0007669"/>
    <property type="project" value="UniProtKB-EC"/>
</dbReference>
<comment type="catalytic activity">
    <reaction evidence="6">
        <text>L-threonylcarbamoyladenylate + adenosine(37) in tRNA = N(6)-L-threonylcarbamoyladenosine(37) in tRNA + AMP + H(+)</text>
        <dbReference type="Rhea" id="RHEA:37059"/>
        <dbReference type="Rhea" id="RHEA-COMP:10162"/>
        <dbReference type="Rhea" id="RHEA-COMP:10163"/>
        <dbReference type="ChEBI" id="CHEBI:15378"/>
        <dbReference type="ChEBI" id="CHEBI:73682"/>
        <dbReference type="ChEBI" id="CHEBI:74411"/>
        <dbReference type="ChEBI" id="CHEBI:74418"/>
        <dbReference type="ChEBI" id="CHEBI:456215"/>
        <dbReference type="EC" id="2.3.1.234"/>
    </reaction>
</comment>
<keyword evidence="10" id="KW-1185">Reference proteome</keyword>
<protein>
    <recommendedName>
        <fullName evidence="1">N(6)-L-threonylcarbamoyladenine synthase</fullName>
        <ecNumber evidence="1">2.3.1.234</ecNumber>
    </recommendedName>
</protein>
<dbReference type="Pfam" id="PF00814">
    <property type="entry name" value="TsaD"/>
    <property type="match status" value="1"/>
</dbReference>
<keyword evidence="2" id="KW-0808">Transferase</keyword>
<reference evidence="9" key="1">
    <citation type="submission" date="2019-12" db="EMBL/GenBank/DDBJ databases">
        <title>Genome sequence of Babesia ovis.</title>
        <authorList>
            <person name="Yamagishi J."/>
            <person name="Sevinc F."/>
            <person name="Xuan X."/>
        </authorList>
    </citation>
    <scope>NUCLEOTIDE SEQUENCE</scope>
    <source>
        <strain evidence="9">Selcuk</strain>
    </source>
</reference>
<dbReference type="InterPro" id="IPR000905">
    <property type="entry name" value="Gcp-like_dom"/>
</dbReference>
<keyword evidence="4" id="KW-0479">Metal-binding</keyword>
<keyword evidence="3" id="KW-0819">tRNA processing</keyword>
<sequence length="629" mass="71021">MNAYKHHVFHSIIFVYVILFWLYPDARSANGQSTVGFLAPHTLQCSKSSSRVYSVPISTEEDVRKTYTVQLEESKGALKGQAPLRGSRYYILAIETSCDDSCAAVISSDGEIVSEERASNPESLIKFGGIKPDESYRFHVENIGTIIERVVKRAGISYEDLGRIAVTRGPGMRICLKAGYDIAEQLSQKYGIPLIGENHLAGHCISPLIKGHQMKITHSSDATMSNELKYPFLSLLLSGGHSQIYVVEGPAKFHMLVDTMDHYAGNVLYKCAKELDLPIDNGGGPSIEEAARKKQGASMFSLTEPCKDMSFTSFCFSGIQTQLREILIKLRQEQGPNVLTENPNVLYHLAHACQEVTFKQILRQLGKALDICETLFGIHQVVVVGGVSCNQRLRHLIAEMLHKREKTVSKREKALIARIYSHVKKAGPLRRFDRKDAKDNILIQNLVDKMESVKDLSGFLRLLWNQDLYPDLLQRREGIHLSVQQKNALYSALIQAYLSLLNETQVCNLHDKLQNRIRLGKAVPQPSLSILSELSQLELEHRSKLITRYIEIDREEPYKWDLFTTSPKYCTDNAVMIGYSLLEKHRAGMDGLKHGSFDEPVTDKWNLSYRRHWELLSDIAHIHALTEEG</sequence>
<dbReference type="Gene3D" id="3.30.420.40">
    <property type="match status" value="2"/>
</dbReference>
<dbReference type="InterPro" id="IPR043129">
    <property type="entry name" value="ATPase_NBD"/>
</dbReference>